<evidence type="ECO:0000313" key="1">
    <source>
        <dbReference type="EMBL" id="HED10287.1"/>
    </source>
</evidence>
<dbReference type="GO" id="GO:0005829">
    <property type="term" value="C:cytosol"/>
    <property type="evidence" value="ECO:0007669"/>
    <property type="project" value="TreeGrafter"/>
</dbReference>
<proteinExistence type="predicted"/>
<dbReference type="AlphaFoldDB" id="A0A7V1PUF4"/>
<dbReference type="EMBL" id="DRLD01000175">
    <property type="protein sequence ID" value="HED10287.1"/>
    <property type="molecule type" value="Genomic_DNA"/>
</dbReference>
<dbReference type="PIRSF" id="PIRSF029826">
    <property type="entry name" value="UCP029826_pph"/>
    <property type="match status" value="1"/>
</dbReference>
<gene>
    <name evidence="1" type="ORF">ENJ10_06335</name>
</gene>
<sequence length="112" mass="13276">MDRLRDEIARFARERDWEQFHSPKNLAMALSVEVAELLEIFQWLSEKESYQLTEKQLGQLKEEIGDVMTYLTGLAARFNLDPIECAREKMEINKLKYPVERVKGSSKKYNEY</sequence>
<dbReference type="GO" id="GO:0047840">
    <property type="term" value="F:dCTP diphosphatase activity"/>
    <property type="evidence" value="ECO:0007669"/>
    <property type="project" value="TreeGrafter"/>
</dbReference>
<dbReference type="GO" id="GO:0006253">
    <property type="term" value="P:dCTP catabolic process"/>
    <property type="evidence" value="ECO:0007669"/>
    <property type="project" value="TreeGrafter"/>
</dbReference>
<dbReference type="GO" id="GO:0042262">
    <property type="term" value="P:DNA protection"/>
    <property type="evidence" value="ECO:0007669"/>
    <property type="project" value="TreeGrafter"/>
</dbReference>
<dbReference type="Gene3D" id="1.10.287.1080">
    <property type="entry name" value="MazG-like"/>
    <property type="match status" value="1"/>
</dbReference>
<dbReference type="CDD" id="cd11537">
    <property type="entry name" value="NTP-PPase_RS21-C6_like"/>
    <property type="match status" value="1"/>
</dbReference>
<dbReference type="Proteomes" id="UP000886005">
    <property type="component" value="Unassembled WGS sequence"/>
</dbReference>
<organism evidence="1">
    <name type="scientific">Caldithrix abyssi</name>
    <dbReference type="NCBI Taxonomy" id="187145"/>
    <lineage>
        <taxon>Bacteria</taxon>
        <taxon>Pseudomonadati</taxon>
        <taxon>Calditrichota</taxon>
        <taxon>Calditrichia</taxon>
        <taxon>Calditrichales</taxon>
        <taxon>Calditrichaceae</taxon>
        <taxon>Caldithrix</taxon>
    </lineage>
</organism>
<dbReference type="InterPro" id="IPR052555">
    <property type="entry name" value="dCTP_Pyrophosphatase"/>
</dbReference>
<protein>
    <submittedName>
        <fullName evidence="1">Nucleotide pyrophosphohydrolase</fullName>
    </submittedName>
</protein>
<dbReference type="PANTHER" id="PTHR46523:SF1">
    <property type="entry name" value="DCTP PYROPHOSPHATASE 1"/>
    <property type="match status" value="1"/>
</dbReference>
<dbReference type="InterPro" id="IPR025984">
    <property type="entry name" value="DCTPP"/>
</dbReference>
<dbReference type="SUPFAM" id="SSF101386">
    <property type="entry name" value="all-alpha NTP pyrophosphatases"/>
    <property type="match status" value="1"/>
</dbReference>
<comment type="caution">
    <text evidence="1">The sequence shown here is derived from an EMBL/GenBank/DDBJ whole genome shotgun (WGS) entry which is preliminary data.</text>
</comment>
<reference evidence="1" key="1">
    <citation type="journal article" date="2020" name="mSystems">
        <title>Genome- and Community-Level Interaction Insights into Carbon Utilization and Element Cycling Functions of Hydrothermarchaeota in Hydrothermal Sediment.</title>
        <authorList>
            <person name="Zhou Z."/>
            <person name="Liu Y."/>
            <person name="Xu W."/>
            <person name="Pan J."/>
            <person name="Luo Z.H."/>
            <person name="Li M."/>
        </authorList>
    </citation>
    <scope>NUCLEOTIDE SEQUENCE [LARGE SCALE GENOMIC DNA]</scope>
    <source>
        <strain evidence="1">HyVt-456</strain>
    </source>
</reference>
<accession>A0A7V1PUF4</accession>
<dbReference type="PANTHER" id="PTHR46523">
    <property type="entry name" value="DCTP PYROPHOSPHATASE 1"/>
    <property type="match status" value="1"/>
</dbReference>
<dbReference type="Pfam" id="PF12643">
    <property type="entry name" value="MazG-like"/>
    <property type="match status" value="1"/>
</dbReference>
<name>A0A7V1PUF4_CALAY</name>